<dbReference type="GO" id="GO:0043123">
    <property type="term" value="P:positive regulation of canonical NF-kappaB signal transduction"/>
    <property type="evidence" value="ECO:0007669"/>
    <property type="project" value="TreeGrafter"/>
</dbReference>
<dbReference type="InterPro" id="IPR042149">
    <property type="entry name" value="CARD_RIP2"/>
</dbReference>
<evidence type="ECO:0000256" key="25">
    <source>
        <dbReference type="ARBA" id="ARBA00075761"/>
    </source>
</evidence>
<keyword evidence="20" id="KW-1064">Adaptive immunity</keyword>
<reference evidence="29" key="2">
    <citation type="submission" date="2025-09" db="UniProtKB">
        <authorList>
            <consortium name="Ensembl"/>
        </authorList>
    </citation>
    <scope>IDENTIFICATION</scope>
</reference>
<dbReference type="Pfam" id="PF07714">
    <property type="entry name" value="PK_Tyr_Ser-Thr"/>
    <property type="match status" value="1"/>
</dbReference>
<evidence type="ECO:0000256" key="21">
    <source>
        <dbReference type="ARBA" id="ARBA00023136"/>
    </source>
</evidence>
<dbReference type="GO" id="GO:0005829">
    <property type="term" value="C:cytosol"/>
    <property type="evidence" value="ECO:0007669"/>
    <property type="project" value="UniProtKB-ARBA"/>
</dbReference>
<dbReference type="SUPFAM" id="SSF47986">
    <property type="entry name" value="DEATH domain"/>
    <property type="match status" value="1"/>
</dbReference>
<evidence type="ECO:0000256" key="24">
    <source>
        <dbReference type="ARBA" id="ARBA00071069"/>
    </source>
</evidence>
<comment type="catalytic activity">
    <reaction evidence="23">
        <text>L-seryl-[protein] + ATP = O-phospho-L-seryl-[protein] + ADP + H(+)</text>
        <dbReference type="Rhea" id="RHEA:17989"/>
        <dbReference type="Rhea" id="RHEA-COMP:9863"/>
        <dbReference type="Rhea" id="RHEA-COMP:11604"/>
        <dbReference type="ChEBI" id="CHEBI:15378"/>
        <dbReference type="ChEBI" id="CHEBI:29999"/>
        <dbReference type="ChEBI" id="CHEBI:30616"/>
        <dbReference type="ChEBI" id="CHEBI:83421"/>
        <dbReference type="ChEBI" id="CHEBI:456216"/>
        <dbReference type="EC" id="2.7.11.1"/>
    </reaction>
</comment>
<evidence type="ECO:0000256" key="11">
    <source>
        <dbReference type="ARBA" id="ARBA00022588"/>
    </source>
</evidence>
<evidence type="ECO:0000256" key="7">
    <source>
        <dbReference type="ARBA" id="ARBA00022490"/>
    </source>
</evidence>
<dbReference type="Pfam" id="PF00619">
    <property type="entry name" value="CARD"/>
    <property type="match status" value="1"/>
</dbReference>
<proteinExistence type="inferred from homology"/>
<evidence type="ECO:0000259" key="27">
    <source>
        <dbReference type="PROSITE" id="PS50011"/>
    </source>
</evidence>
<name>A0A8C9XTS8_SANLU</name>
<evidence type="ECO:0000256" key="19">
    <source>
        <dbReference type="ARBA" id="ARBA00022859"/>
    </source>
</evidence>
<feature type="region of interest" description="Disordered" evidence="26">
    <location>
        <begin position="380"/>
        <end position="410"/>
    </location>
</feature>
<evidence type="ECO:0000256" key="13">
    <source>
        <dbReference type="ARBA" id="ARBA00022703"/>
    </source>
</evidence>
<keyword evidence="17" id="KW-0067">ATP-binding</keyword>
<dbReference type="GO" id="GO:0045087">
    <property type="term" value="P:innate immune response"/>
    <property type="evidence" value="ECO:0007669"/>
    <property type="project" value="UniProtKB-KW"/>
</dbReference>
<keyword evidence="7" id="KW-0963">Cytoplasm</keyword>
<accession>A0A8C9XTS8</accession>
<dbReference type="PROSITE" id="PS50209">
    <property type="entry name" value="CARD"/>
    <property type="match status" value="1"/>
</dbReference>
<dbReference type="AlphaFoldDB" id="A0A8C9XTS8"/>
<evidence type="ECO:0000256" key="20">
    <source>
        <dbReference type="ARBA" id="ARBA00023130"/>
    </source>
</evidence>
<evidence type="ECO:0000259" key="28">
    <source>
        <dbReference type="PROSITE" id="PS50209"/>
    </source>
</evidence>
<dbReference type="GO" id="GO:0005524">
    <property type="term" value="F:ATP binding"/>
    <property type="evidence" value="ECO:0007669"/>
    <property type="project" value="UniProtKB-KW"/>
</dbReference>
<dbReference type="GO" id="GO:0005783">
    <property type="term" value="C:endoplasmic reticulum"/>
    <property type="evidence" value="ECO:0007669"/>
    <property type="project" value="UniProtKB-SubCell"/>
</dbReference>
<evidence type="ECO:0000256" key="23">
    <source>
        <dbReference type="ARBA" id="ARBA00048679"/>
    </source>
</evidence>
<feature type="domain" description="Protein kinase" evidence="27">
    <location>
        <begin position="67"/>
        <end position="343"/>
    </location>
</feature>
<evidence type="ECO:0000313" key="30">
    <source>
        <dbReference type="Proteomes" id="UP000694568"/>
    </source>
</evidence>
<keyword evidence="30" id="KW-1185">Reference proteome</keyword>
<evidence type="ECO:0000256" key="9">
    <source>
        <dbReference type="ARBA" id="ARBA00022527"/>
    </source>
</evidence>
<dbReference type="GO" id="GO:0001819">
    <property type="term" value="P:positive regulation of cytokine production"/>
    <property type="evidence" value="ECO:0007669"/>
    <property type="project" value="UniProtKB-ARBA"/>
</dbReference>
<dbReference type="FunFam" id="1.10.533.10:FF:000037">
    <property type="entry name" value="Receptor-interacting serine/threonine-protein kinase 2"/>
    <property type="match status" value="1"/>
</dbReference>
<evidence type="ECO:0000313" key="29">
    <source>
        <dbReference type="Ensembl" id="ENSSLUP00000013186.1"/>
    </source>
</evidence>
<dbReference type="Ensembl" id="ENSSLUT00000013628.1">
    <property type="protein sequence ID" value="ENSSLUP00000013186.1"/>
    <property type="gene ID" value="ENSSLUG00000006234.1"/>
</dbReference>
<keyword evidence="11" id="KW-0399">Innate immunity</keyword>
<dbReference type="SMART" id="SM00220">
    <property type="entry name" value="S_TKc"/>
    <property type="match status" value="1"/>
</dbReference>
<evidence type="ECO:0000256" key="5">
    <source>
        <dbReference type="ARBA" id="ARBA00012513"/>
    </source>
</evidence>
<evidence type="ECO:0000256" key="14">
    <source>
        <dbReference type="ARBA" id="ARBA00022741"/>
    </source>
</evidence>
<feature type="domain" description="CARD" evidence="28">
    <location>
        <begin position="515"/>
        <end position="599"/>
    </location>
</feature>
<keyword evidence="8" id="KW-1017">Isopeptide bond</keyword>
<dbReference type="PANTHER" id="PTHR44329:SF9">
    <property type="entry name" value="RECEPTOR-INTERACTING SERINE_THREONINE-PROTEIN KINASE 2"/>
    <property type="match status" value="1"/>
</dbReference>
<dbReference type="GO" id="GO:0005886">
    <property type="term" value="C:plasma membrane"/>
    <property type="evidence" value="ECO:0007669"/>
    <property type="project" value="UniProtKB-SubCell"/>
</dbReference>
<dbReference type="PROSITE" id="PS00108">
    <property type="entry name" value="PROTEIN_KINASE_ST"/>
    <property type="match status" value="1"/>
</dbReference>
<dbReference type="CDD" id="cd08786">
    <property type="entry name" value="CARD_RIP2_CARD3"/>
    <property type="match status" value="1"/>
</dbReference>
<dbReference type="GO" id="GO:0071225">
    <property type="term" value="P:cellular response to muramyl dipeptide"/>
    <property type="evidence" value="ECO:0007669"/>
    <property type="project" value="UniProtKB-ARBA"/>
</dbReference>
<dbReference type="OrthoDB" id="339325at2759"/>
<dbReference type="GO" id="GO:0070427">
    <property type="term" value="P:nucleotide-binding oligomerization domain containing 1 signaling pathway"/>
    <property type="evidence" value="ECO:0007669"/>
    <property type="project" value="UniProtKB-ARBA"/>
</dbReference>
<comment type="subcellular location">
    <subcellularLocation>
        <location evidence="1">Cell membrane</location>
        <topology evidence="1">Peripheral membrane protein</topology>
    </subcellularLocation>
    <subcellularLocation>
        <location evidence="3">Cytoplasm</location>
    </subcellularLocation>
    <subcellularLocation>
        <location evidence="2">Endoplasmic reticulum</location>
    </subcellularLocation>
</comment>
<dbReference type="InterPro" id="IPR000719">
    <property type="entry name" value="Prot_kinase_dom"/>
</dbReference>
<dbReference type="PANTHER" id="PTHR44329">
    <property type="entry name" value="SERINE/THREONINE-PROTEIN KINASE TNNI3K-RELATED"/>
    <property type="match status" value="1"/>
</dbReference>
<keyword evidence="10" id="KW-0597">Phosphoprotein</keyword>
<dbReference type="InterPro" id="IPR001245">
    <property type="entry name" value="Ser-Thr/Tyr_kinase_cat_dom"/>
</dbReference>
<keyword evidence="19" id="KW-0391">Immunity</keyword>
<dbReference type="Proteomes" id="UP000694568">
    <property type="component" value="Unplaced"/>
</dbReference>
<dbReference type="PROSITE" id="PS50011">
    <property type="entry name" value="PROTEIN_KINASE_DOM"/>
    <property type="match status" value="1"/>
</dbReference>
<dbReference type="GO" id="GO:0140895">
    <property type="term" value="P:cell surface toll-like receptor signaling pathway"/>
    <property type="evidence" value="ECO:0007669"/>
    <property type="project" value="UniProtKB-ARBA"/>
</dbReference>
<dbReference type="InterPro" id="IPR051681">
    <property type="entry name" value="Ser/Thr_Kinases-Pseudokinases"/>
</dbReference>
<dbReference type="GO" id="GO:0042981">
    <property type="term" value="P:regulation of apoptotic process"/>
    <property type="evidence" value="ECO:0007669"/>
    <property type="project" value="InterPro"/>
</dbReference>
<feature type="compositionally biased region" description="Low complexity" evidence="26">
    <location>
        <begin position="398"/>
        <end position="408"/>
    </location>
</feature>
<dbReference type="GeneID" id="116046139"/>
<evidence type="ECO:0000256" key="16">
    <source>
        <dbReference type="ARBA" id="ARBA00022824"/>
    </source>
</evidence>
<dbReference type="Gene3D" id="1.10.533.10">
    <property type="entry name" value="Death Domain, Fas"/>
    <property type="match status" value="1"/>
</dbReference>
<keyword evidence="14" id="KW-0547">Nucleotide-binding</keyword>
<sequence>MRINGRALPRWVYHKEQFCFQWLTWMIHPQRLPVKGSQTAMEPHAAIGCVNICSLTSTLPVIPYQKLTDLYYLSRGGFGTVFKAQHSDWRTTVAIKCLKLDCPVGERERNCLLKEAEVLHKARFNYIIQIFGICNEPEFFCIVTEFMSNGSLDLLLHEKDMYPRLAWPLRLRILYEIALGVNFLHNMNPPLLHHDLKTQNILLDGEFHVKIADFGLSKWRQLSVSKGSGSKPTEMGGTVIYMPPERYEPSKSRRADVKHDMYSYAIIMWEVLSRQIPFEEVTNPMQIMFSVLRGLRPDTSLGSLPADIPSRETLITLMTCGWTANPDERPSFLKCLIELEPMVRNFDEIDLLEAVLEIKRSKLKQGSACCSAQSVSEKRSEEGSLNMLKDRLSPWPESSTSGSGSCSSQDTDISLPGALISSNAAPSKEGHLSSYLAHTLERPESLIDNCTGNNLNGYQSARPLNYLNIPIKPGLPVTEYETQLDNLTLKPQQQADNSPPLRHSPPSQGPIAQWIATRREDIVSQMTEACLNQSLDALLAQTMLMREDYELVKTQPTRTAKVRQLLDNCHRHNEDFCRIVVRKLCDNKQMGLQPFPPEIGSPTLVPNTPLLSTSCNIPRNK</sequence>
<keyword evidence="13" id="KW-0053">Apoptosis</keyword>
<keyword evidence="15" id="KW-0418">Kinase</keyword>
<dbReference type="GO" id="GO:0004706">
    <property type="term" value="F:JUN kinase kinase kinase activity"/>
    <property type="evidence" value="ECO:0007669"/>
    <property type="project" value="TreeGrafter"/>
</dbReference>
<dbReference type="InterPro" id="IPR008271">
    <property type="entry name" value="Ser/Thr_kinase_AS"/>
</dbReference>
<dbReference type="GO" id="GO:0070431">
    <property type="term" value="P:nucleotide-binding oligomerization domain containing 2 signaling pathway"/>
    <property type="evidence" value="ECO:0007669"/>
    <property type="project" value="UniProtKB-ARBA"/>
</dbReference>
<evidence type="ECO:0000256" key="18">
    <source>
        <dbReference type="ARBA" id="ARBA00022843"/>
    </source>
</evidence>
<evidence type="ECO:0000256" key="3">
    <source>
        <dbReference type="ARBA" id="ARBA00004496"/>
    </source>
</evidence>
<dbReference type="GO" id="GO:0006915">
    <property type="term" value="P:apoptotic process"/>
    <property type="evidence" value="ECO:0007669"/>
    <property type="project" value="UniProtKB-KW"/>
</dbReference>
<dbReference type="InterPro" id="IPR011009">
    <property type="entry name" value="Kinase-like_dom_sf"/>
</dbReference>
<dbReference type="InterPro" id="IPR011029">
    <property type="entry name" value="DEATH-like_dom_sf"/>
</dbReference>
<evidence type="ECO:0000256" key="22">
    <source>
        <dbReference type="ARBA" id="ARBA00047899"/>
    </source>
</evidence>
<keyword evidence="6" id="KW-1003">Cell membrane</keyword>
<dbReference type="FunFam" id="1.10.510.10:FF:000288">
    <property type="entry name" value="Receptor-interacting serine/threonine-protein kinase 2"/>
    <property type="match status" value="1"/>
</dbReference>
<dbReference type="GO" id="GO:0042742">
    <property type="term" value="P:defense response to bacterium"/>
    <property type="evidence" value="ECO:0007669"/>
    <property type="project" value="UniProtKB-ARBA"/>
</dbReference>
<evidence type="ECO:0000256" key="10">
    <source>
        <dbReference type="ARBA" id="ARBA00022553"/>
    </source>
</evidence>
<feature type="compositionally biased region" description="Basic and acidic residues" evidence="26">
    <location>
        <begin position="380"/>
        <end position="392"/>
    </location>
</feature>
<keyword evidence="21" id="KW-0472">Membrane</keyword>
<keyword evidence="9" id="KW-0723">Serine/threonine-protein kinase</keyword>
<dbReference type="GO" id="GO:0002250">
    <property type="term" value="P:adaptive immune response"/>
    <property type="evidence" value="ECO:0007669"/>
    <property type="project" value="UniProtKB-KW"/>
</dbReference>
<evidence type="ECO:0000256" key="17">
    <source>
        <dbReference type="ARBA" id="ARBA00022840"/>
    </source>
</evidence>
<dbReference type="SUPFAM" id="SSF56112">
    <property type="entry name" value="Protein kinase-like (PK-like)"/>
    <property type="match status" value="1"/>
</dbReference>
<evidence type="ECO:0000256" key="15">
    <source>
        <dbReference type="ARBA" id="ARBA00022777"/>
    </source>
</evidence>
<keyword evidence="12" id="KW-0808">Transferase</keyword>
<comment type="similarity">
    <text evidence="4">Belongs to the protein kinase superfamily. TKL Ser/Thr protein kinase family.</text>
</comment>
<dbReference type="GeneTree" id="ENSGT00940000156113"/>
<evidence type="ECO:0000256" key="8">
    <source>
        <dbReference type="ARBA" id="ARBA00022499"/>
    </source>
</evidence>
<organism evidence="29 30">
    <name type="scientific">Sander lucioperca</name>
    <name type="common">Pike-perch</name>
    <name type="synonym">Perca lucioperca</name>
    <dbReference type="NCBI Taxonomy" id="283035"/>
    <lineage>
        <taxon>Eukaryota</taxon>
        <taxon>Metazoa</taxon>
        <taxon>Chordata</taxon>
        <taxon>Craniata</taxon>
        <taxon>Vertebrata</taxon>
        <taxon>Euteleostomi</taxon>
        <taxon>Actinopterygii</taxon>
        <taxon>Neopterygii</taxon>
        <taxon>Teleostei</taxon>
        <taxon>Neoteleostei</taxon>
        <taxon>Acanthomorphata</taxon>
        <taxon>Eupercaria</taxon>
        <taxon>Perciformes</taxon>
        <taxon>Percoidei</taxon>
        <taxon>Percidae</taxon>
        <taxon>Luciopercinae</taxon>
        <taxon>Sander</taxon>
    </lineage>
</organism>
<dbReference type="RefSeq" id="XP_031150230.1">
    <property type="nucleotide sequence ID" value="XM_031294370.2"/>
</dbReference>
<evidence type="ECO:0000256" key="12">
    <source>
        <dbReference type="ARBA" id="ARBA00022679"/>
    </source>
</evidence>
<evidence type="ECO:0000256" key="4">
    <source>
        <dbReference type="ARBA" id="ARBA00005843"/>
    </source>
</evidence>
<keyword evidence="18" id="KW-0832">Ubl conjugation</keyword>
<dbReference type="Gene3D" id="1.10.510.10">
    <property type="entry name" value="Transferase(Phosphotransferase) domain 1"/>
    <property type="match status" value="1"/>
</dbReference>
<evidence type="ECO:0000256" key="1">
    <source>
        <dbReference type="ARBA" id="ARBA00004202"/>
    </source>
</evidence>
<evidence type="ECO:0000256" key="2">
    <source>
        <dbReference type="ARBA" id="ARBA00004240"/>
    </source>
</evidence>
<dbReference type="InterPro" id="IPR001315">
    <property type="entry name" value="CARD"/>
</dbReference>
<evidence type="ECO:0000256" key="6">
    <source>
        <dbReference type="ARBA" id="ARBA00022475"/>
    </source>
</evidence>
<reference evidence="29" key="1">
    <citation type="submission" date="2025-08" db="UniProtKB">
        <authorList>
            <consortium name="Ensembl"/>
        </authorList>
    </citation>
    <scope>IDENTIFICATION</scope>
</reference>
<dbReference type="GO" id="GO:0080090">
    <property type="term" value="P:regulation of primary metabolic process"/>
    <property type="evidence" value="ECO:0007669"/>
    <property type="project" value="UniProtKB-ARBA"/>
</dbReference>
<gene>
    <name evidence="29" type="primary">LOC116046139</name>
</gene>
<comment type="catalytic activity">
    <reaction evidence="22">
        <text>L-threonyl-[protein] + ATP = O-phospho-L-threonyl-[protein] + ADP + H(+)</text>
        <dbReference type="Rhea" id="RHEA:46608"/>
        <dbReference type="Rhea" id="RHEA-COMP:11060"/>
        <dbReference type="Rhea" id="RHEA-COMP:11605"/>
        <dbReference type="ChEBI" id="CHEBI:15378"/>
        <dbReference type="ChEBI" id="CHEBI:30013"/>
        <dbReference type="ChEBI" id="CHEBI:30616"/>
        <dbReference type="ChEBI" id="CHEBI:61977"/>
        <dbReference type="ChEBI" id="CHEBI:456216"/>
        <dbReference type="EC" id="2.7.11.1"/>
    </reaction>
</comment>
<evidence type="ECO:0000256" key="26">
    <source>
        <dbReference type="SAM" id="MobiDB-lite"/>
    </source>
</evidence>
<protein>
    <recommendedName>
        <fullName evidence="24">Receptor-interacting serine/threonine-protein kinase 2</fullName>
        <ecNumber evidence="5">2.7.11.1</ecNumber>
    </recommendedName>
    <alternativeName>
        <fullName evidence="25">Tyrosine-protein kinase RIPK2</fullName>
    </alternativeName>
</protein>
<keyword evidence="16" id="KW-0256">Endoplasmic reticulum</keyword>
<dbReference type="EC" id="2.7.11.1" evidence="5"/>